<evidence type="ECO:0000313" key="3">
    <source>
        <dbReference type="Proteomes" id="UP001058974"/>
    </source>
</evidence>
<evidence type="ECO:0000256" key="1">
    <source>
        <dbReference type="SAM" id="MobiDB-lite"/>
    </source>
</evidence>
<accession>A0A9D5A7F2</accession>
<dbReference type="Gramene" id="Psat06G0318700-T1">
    <property type="protein sequence ID" value="KAI5397268.1"/>
    <property type="gene ID" value="KIW84_063187"/>
</dbReference>
<dbReference type="Proteomes" id="UP001058974">
    <property type="component" value="Chromosome 6"/>
</dbReference>
<gene>
    <name evidence="2" type="ORF">KIW84_063187</name>
</gene>
<comment type="caution">
    <text evidence="2">The sequence shown here is derived from an EMBL/GenBank/DDBJ whole genome shotgun (WGS) entry which is preliminary data.</text>
</comment>
<sequence length="149" mass="15885">MVNTTNQGEQFPPQGTGTIRANSIDVSTEIPNAQAIPTSGSMALHNSTAMPIMSGAADTPAVSTPRPPGFENFRHNAIRDGRLKFADKGKNQMKVDTDPLNIADTNYVEPVEINMFDLGEVEAVKATRTGGYTLDGKQATDGLSNDVSF</sequence>
<proteinExistence type="predicted"/>
<reference evidence="2 3" key="1">
    <citation type="journal article" date="2022" name="Nat. Genet.">
        <title>Improved pea reference genome and pan-genome highlight genomic features and evolutionary characteristics.</title>
        <authorList>
            <person name="Yang T."/>
            <person name="Liu R."/>
            <person name="Luo Y."/>
            <person name="Hu S."/>
            <person name="Wang D."/>
            <person name="Wang C."/>
            <person name="Pandey M.K."/>
            <person name="Ge S."/>
            <person name="Xu Q."/>
            <person name="Li N."/>
            <person name="Li G."/>
            <person name="Huang Y."/>
            <person name="Saxena R.K."/>
            <person name="Ji Y."/>
            <person name="Li M."/>
            <person name="Yan X."/>
            <person name="He Y."/>
            <person name="Liu Y."/>
            <person name="Wang X."/>
            <person name="Xiang C."/>
            <person name="Varshney R.K."/>
            <person name="Ding H."/>
            <person name="Gao S."/>
            <person name="Zong X."/>
        </authorList>
    </citation>
    <scope>NUCLEOTIDE SEQUENCE [LARGE SCALE GENOMIC DNA]</scope>
    <source>
        <strain evidence="2 3">cv. Zhongwan 6</strain>
    </source>
</reference>
<dbReference type="EMBL" id="JAMSHJ010000006">
    <property type="protein sequence ID" value="KAI5397268.1"/>
    <property type="molecule type" value="Genomic_DNA"/>
</dbReference>
<name>A0A9D5A7F2_PEA</name>
<feature type="region of interest" description="Disordered" evidence="1">
    <location>
        <begin position="1"/>
        <end position="20"/>
    </location>
</feature>
<feature type="region of interest" description="Disordered" evidence="1">
    <location>
        <begin position="55"/>
        <end position="74"/>
    </location>
</feature>
<evidence type="ECO:0000313" key="2">
    <source>
        <dbReference type="EMBL" id="KAI5397268.1"/>
    </source>
</evidence>
<organism evidence="2 3">
    <name type="scientific">Pisum sativum</name>
    <name type="common">Garden pea</name>
    <name type="synonym">Lathyrus oleraceus</name>
    <dbReference type="NCBI Taxonomy" id="3888"/>
    <lineage>
        <taxon>Eukaryota</taxon>
        <taxon>Viridiplantae</taxon>
        <taxon>Streptophyta</taxon>
        <taxon>Embryophyta</taxon>
        <taxon>Tracheophyta</taxon>
        <taxon>Spermatophyta</taxon>
        <taxon>Magnoliopsida</taxon>
        <taxon>eudicotyledons</taxon>
        <taxon>Gunneridae</taxon>
        <taxon>Pentapetalae</taxon>
        <taxon>rosids</taxon>
        <taxon>fabids</taxon>
        <taxon>Fabales</taxon>
        <taxon>Fabaceae</taxon>
        <taxon>Papilionoideae</taxon>
        <taxon>50 kb inversion clade</taxon>
        <taxon>NPAAA clade</taxon>
        <taxon>Hologalegina</taxon>
        <taxon>IRL clade</taxon>
        <taxon>Fabeae</taxon>
        <taxon>Lathyrus</taxon>
    </lineage>
</organism>
<keyword evidence="3" id="KW-1185">Reference proteome</keyword>
<dbReference type="AlphaFoldDB" id="A0A9D5A7F2"/>
<protein>
    <submittedName>
        <fullName evidence="2">Uncharacterized protein</fullName>
    </submittedName>
</protein>